<reference evidence="3 4" key="1">
    <citation type="journal article" date="2006" name="Proc. Natl. Acad. Sci. U.S.A.">
        <title>Molecular genetic anatomy of inter- and intraserotype variation in the human bacterial pathogen group A Streptococcus.</title>
        <authorList>
            <person name="Beres S.B."/>
            <person name="Richter E.W."/>
            <person name="Nagiec M.J."/>
            <person name="Sumby P."/>
            <person name="Porcella S.F."/>
            <person name="DeLeo F.R."/>
            <person name="Musser J.M."/>
        </authorList>
    </citation>
    <scope>NUCLEOTIDE SEQUENCE [LARGE SCALE GENOMIC DNA]</scope>
    <source>
        <strain evidence="3 4">MGAS9429</strain>
    </source>
</reference>
<dbReference type="Proteomes" id="UP000002433">
    <property type="component" value="Chromosome"/>
</dbReference>
<dbReference type="HOGENOM" id="CLU_119558_0_0_9"/>
<protein>
    <submittedName>
        <fullName evidence="3">Hypothetical membrane associated protein</fullName>
    </submittedName>
</protein>
<feature type="compositionally biased region" description="Basic and acidic residues" evidence="1">
    <location>
        <begin position="57"/>
        <end position="88"/>
    </location>
</feature>
<sequence length="150" mass="16777">MKWSDFMKTKSKRFLNLATLCLALLGTTLLMGRPVNAEVTYTGERSTSVNGPGEDSSSEKTEQTSDSDKRDRNRGYEEGYKRGQESDNRVLDRGTIEVPYNVIDGVEYKDGYEQGFAAGWYDGHPITALLDIAWSYLTYAFDVLFGGTNS</sequence>
<evidence type="ECO:0000313" key="4">
    <source>
        <dbReference type="Proteomes" id="UP000002433"/>
    </source>
</evidence>
<name>Q1JN56_STRPC</name>
<evidence type="ECO:0000256" key="1">
    <source>
        <dbReference type="SAM" id="MobiDB-lite"/>
    </source>
</evidence>
<feature type="signal peptide" evidence="2">
    <location>
        <begin position="1"/>
        <end position="37"/>
    </location>
</feature>
<gene>
    <name evidence="3" type="ordered locus">MGAS9429_Spy0355</name>
</gene>
<keyword evidence="2" id="KW-0732">Signal</keyword>
<dbReference type="AlphaFoldDB" id="Q1JN56"/>
<proteinExistence type="predicted"/>
<evidence type="ECO:0000313" key="3">
    <source>
        <dbReference type="EMBL" id="ABF31543.1"/>
    </source>
</evidence>
<dbReference type="KEGG" id="spk:MGAS9429_Spy0355"/>
<dbReference type="EMBL" id="CP000259">
    <property type="protein sequence ID" value="ABF31543.1"/>
    <property type="molecule type" value="Genomic_DNA"/>
</dbReference>
<organism evidence="3 4">
    <name type="scientific">Streptococcus pyogenes serotype M12 (strain MGAS9429)</name>
    <dbReference type="NCBI Taxonomy" id="370551"/>
    <lineage>
        <taxon>Bacteria</taxon>
        <taxon>Bacillati</taxon>
        <taxon>Bacillota</taxon>
        <taxon>Bacilli</taxon>
        <taxon>Lactobacillales</taxon>
        <taxon>Streptococcaceae</taxon>
        <taxon>Streptococcus</taxon>
    </lineage>
</organism>
<evidence type="ECO:0000256" key="2">
    <source>
        <dbReference type="SAM" id="SignalP"/>
    </source>
</evidence>
<accession>Q1JN56</accession>
<feature type="chain" id="PRO_5004192517" evidence="2">
    <location>
        <begin position="38"/>
        <end position="150"/>
    </location>
</feature>
<feature type="region of interest" description="Disordered" evidence="1">
    <location>
        <begin position="41"/>
        <end position="88"/>
    </location>
</feature>